<dbReference type="AlphaFoldDB" id="A0A822YQB4"/>
<dbReference type="EMBL" id="DUZY01000003">
    <property type="protein sequence ID" value="DAD33549.1"/>
    <property type="molecule type" value="Genomic_DNA"/>
</dbReference>
<protein>
    <submittedName>
        <fullName evidence="1">Uncharacterized protein</fullName>
    </submittedName>
</protein>
<dbReference type="Proteomes" id="UP000607653">
    <property type="component" value="Unassembled WGS sequence"/>
</dbReference>
<evidence type="ECO:0000313" key="1">
    <source>
        <dbReference type="EMBL" id="DAD33549.1"/>
    </source>
</evidence>
<reference evidence="1 2" key="1">
    <citation type="journal article" date="2020" name="Mol. Biol. Evol.">
        <title>Distinct Expression and Methylation Patterns for Genes with Different Fates following a Single Whole-Genome Duplication in Flowering Plants.</title>
        <authorList>
            <person name="Shi T."/>
            <person name="Rahmani R.S."/>
            <person name="Gugger P.F."/>
            <person name="Wang M."/>
            <person name="Li H."/>
            <person name="Zhang Y."/>
            <person name="Li Z."/>
            <person name="Wang Q."/>
            <person name="Van de Peer Y."/>
            <person name="Marchal K."/>
            <person name="Chen J."/>
        </authorList>
    </citation>
    <scope>NUCLEOTIDE SEQUENCE [LARGE SCALE GENOMIC DNA]</scope>
    <source>
        <tissue evidence="1">Leaf</tissue>
    </source>
</reference>
<organism evidence="1 2">
    <name type="scientific">Nelumbo nucifera</name>
    <name type="common">Sacred lotus</name>
    <dbReference type="NCBI Taxonomy" id="4432"/>
    <lineage>
        <taxon>Eukaryota</taxon>
        <taxon>Viridiplantae</taxon>
        <taxon>Streptophyta</taxon>
        <taxon>Embryophyta</taxon>
        <taxon>Tracheophyta</taxon>
        <taxon>Spermatophyta</taxon>
        <taxon>Magnoliopsida</taxon>
        <taxon>Proteales</taxon>
        <taxon>Nelumbonaceae</taxon>
        <taxon>Nelumbo</taxon>
    </lineage>
</organism>
<accession>A0A822YQB4</accession>
<name>A0A822YQB4_NELNU</name>
<proteinExistence type="predicted"/>
<comment type="caution">
    <text evidence="1">The sequence shown here is derived from an EMBL/GenBank/DDBJ whole genome shotgun (WGS) entry which is preliminary data.</text>
</comment>
<evidence type="ECO:0000313" key="2">
    <source>
        <dbReference type="Proteomes" id="UP000607653"/>
    </source>
</evidence>
<gene>
    <name evidence="1" type="ORF">HUJ06_012400</name>
</gene>
<sequence>MPTKNTMNLEMVQKERIEGNDLREAGEEGERKYVVRGVEGQGIEGYVEVARRIYAIRGIEEESIT</sequence>
<keyword evidence="2" id="KW-1185">Reference proteome</keyword>